<protein>
    <submittedName>
        <fullName evidence="2">SPOR domain-containing protein</fullName>
    </submittedName>
</protein>
<name>A0ABT1D8J6_9PROT</name>
<dbReference type="RefSeq" id="WP_252954882.1">
    <property type="nucleotide sequence ID" value="NZ_JAFIRR010000122.1"/>
</dbReference>
<evidence type="ECO:0000313" key="3">
    <source>
        <dbReference type="Proteomes" id="UP001523392"/>
    </source>
</evidence>
<dbReference type="Pfam" id="PF05036">
    <property type="entry name" value="SPOR"/>
    <property type="match status" value="1"/>
</dbReference>
<dbReference type="InterPro" id="IPR036680">
    <property type="entry name" value="SPOR-like_sf"/>
</dbReference>
<dbReference type="Proteomes" id="UP001523392">
    <property type="component" value="Unassembled WGS sequence"/>
</dbReference>
<feature type="non-terminal residue" evidence="2">
    <location>
        <position position="1"/>
    </location>
</feature>
<evidence type="ECO:0000313" key="2">
    <source>
        <dbReference type="EMBL" id="MCO6418253.1"/>
    </source>
</evidence>
<gene>
    <name evidence="2" type="ORF">JYK14_19085</name>
</gene>
<organism evidence="2 3">
    <name type="scientific">Siccirubricoccus soli</name>
    <dbReference type="NCBI Taxonomy" id="2899147"/>
    <lineage>
        <taxon>Bacteria</taxon>
        <taxon>Pseudomonadati</taxon>
        <taxon>Pseudomonadota</taxon>
        <taxon>Alphaproteobacteria</taxon>
        <taxon>Acetobacterales</taxon>
        <taxon>Roseomonadaceae</taxon>
        <taxon>Siccirubricoccus</taxon>
    </lineage>
</organism>
<keyword evidence="3" id="KW-1185">Reference proteome</keyword>
<proteinExistence type="predicted"/>
<dbReference type="EMBL" id="JAFIRR010000122">
    <property type="protein sequence ID" value="MCO6418253.1"/>
    <property type="molecule type" value="Genomic_DNA"/>
</dbReference>
<comment type="caution">
    <text evidence="2">The sequence shown here is derived from an EMBL/GenBank/DDBJ whole genome shotgun (WGS) entry which is preliminary data.</text>
</comment>
<dbReference type="PROSITE" id="PS51724">
    <property type="entry name" value="SPOR"/>
    <property type="match status" value="1"/>
</dbReference>
<dbReference type="Gene3D" id="3.30.70.1070">
    <property type="entry name" value="Sporulation related repeat"/>
    <property type="match status" value="1"/>
</dbReference>
<reference evidence="2 3" key="1">
    <citation type="submission" date="2021-12" db="EMBL/GenBank/DDBJ databases">
        <title>Siccirubricoccus leaddurans sp. nov., a high concentration Zn2+ tolerance bacterium.</title>
        <authorList>
            <person name="Cao Y."/>
        </authorList>
    </citation>
    <scope>NUCLEOTIDE SEQUENCE [LARGE SCALE GENOMIC DNA]</scope>
    <source>
        <strain evidence="2 3">KC 17139</strain>
    </source>
</reference>
<accession>A0ABT1D8J6</accession>
<feature type="domain" description="SPOR" evidence="1">
    <location>
        <begin position="51"/>
        <end position="131"/>
    </location>
</feature>
<evidence type="ECO:0000259" key="1">
    <source>
        <dbReference type="PROSITE" id="PS51724"/>
    </source>
</evidence>
<dbReference type="InterPro" id="IPR007730">
    <property type="entry name" value="SPOR-like_dom"/>
</dbReference>
<sequence length="131" mass="12868">GHQARAAAPASASQRLAFTAPSPAASRGFGLVGAANAAPAPLRPAIARSEAASGGNWAVQVGAFANQGQARSAAAAAAGTAGGRVQVLPVSQGRTTLYRARVIGLSPAAAQNACEKHRRGGCMVLSPDAQS</sequence>